<accession>A0A1E3P4E0</accession>
<protein>
    <submittedName>
        <fullName evidence="2">Uncharacterized protein</fullName>
    </submittedName>
</protein>
<evidence type="ECO:0000256" key="1">
    <source>
        <dbReference type="SAM" id="MobiDB-lite"/>
    </source>
</evidence>
<feature type="compositionally biased region" description="Low complexity" evidence="1">
    <location>
        <begin position="114"/>
        <end position="125"/>
    </location>
</feature>
<feature type="compositionally biased region" description="Basic and acidic residues" evidence="1">
    <location>
        <begin position="104"/>
        <end position="113"/>
    </location>
</feature>
<reference evidence="2 3" key="1">
    <citation type="journal article" date="2016" name="Proc. Natl. Acad. Sci. U.S.A.">
        <title>Comparative genomics of biotechnologically important yeasts.</title>
        <authorList>
            <person name="Riley R."/>
            <person name="Haridas S."/>
            <person name="Wolfe K.H."/>
            <person name="Lopes M.R."/>
            <person name="Hittinger C.T."/>
            <person name="Goeker M."/>
            <person name="Salamov A.A."/>
            <person name="Wisecaver J.H."/>
            <person name="Long T.M."/>
            <person name="Calvey C.H."/>
            <person name="Aerts A.L."/>
            <person name="Barry K.W."/>
            <person name="Choi C."/>
            <person name="Clum A."/>
            <person name="Coughlan A.Y."/>
            <person name="Deshpande S."/>
            <person name="Douglass A.P."/>
            <person name="Hanson S.J."/>
            <person name="Klenk H.-P."/>
            <person name="LaButti K.M."/>
            <person name="Lapidus A."/>
            <person name="Lindquist E.A."/>
            <person name="Lipzen A.M."/>
            <person name="Meier-Kolthoff J.P."/>
            <person name="Ohm R.A."/>
            <person name="Otillar R.P."/>
            <person name="Pangilinan J.L."/>
            <person name="Peng Y."/>
            <person name="Rokas A."/>
            <person name="Rosa C.A."/>
            <person name="Scheuner C."/>
            <person name="Sibirny A.A."/>
            <person name="Slot J.C."/>
            <person name="Stielow J.B."/>
            <person name="Sun H."/>
            <person name="Kurtzman C.P."/>
            <person name="Blackwell M."/>
            <person name="Grigoriev I.V."/>
            <person name="Jeffries T.W."/>
        </authorList>
    </citation>
    <scope>NUCLEOTIDE SEQUENCE [LARGE SCALE GENOMIC DNA]</scope>
    <source>
        <strain evidence="3">ATCC 58044 / CBS 1984 / NCYC 433 / NRRL Y-366-8</strain>
    </source>
</reference>
<feature type="compositionally biased region" description="Low complexity" evidence="1">
    <location>
        <begin position="156"/>
        <end position="174"/>
    </location>
</feature>
<feature type="region of interest" description="Disordered" evidence="1">
    <location>
        <begin position="155"/>
        <end position="174"/>
    </location>
</feature>
<keyword evidence="3" id="KW-1185">Reference proteome</keyword>
<name>A0A1E3P4E0_WICAA</name>
<proteinExistence type="predicted"/>
<gene>
    <name evidence="2" type="ORF">WICANDRAFT_92582</name>
</gene>
<dbReference type="AlphaFoldDB" id="A0A1E3P4E0"/>
<evidence type="ECO:0000313" key="3">
    <source>
        <dbReference type="Proteomes" id="UP000094112"/>
    </source>
</evidence>
<feature type="region of interest" description="Disordered" evidence="1">
    <location>
        <begin position="104"/>
        <end position="139"/>
    </location>
</feature>
<dbReference type="EMBL" id="KV454210">
    <property type="protein sequence ID" value="ODQ60295.1"/>
    <property type="molecule type" value="Genomic_DNA"/>
</dbReference>
<dbReference type="Proteomes" id="UP000094112">
    <property type="component" value="Unassembled WGS sequence"/>
</dbReference>
<sequence>MKKTNYVIDPDQFWKRSRGMLKYAGEYHVDDYILKVETVRSWARRSSELGITDGALKSYVISSLNGKLNTLKDILSISKEKSLDEVLEIIKDYWYANRGRLTDQARNNNDHSRNNNNNFGKSNSNTYGQGNTNAGNKPNFTKSIGNIVFESDELASSPSTGSSNASSLSDRNYL</sequence>
<organism evidence="2 3">
    <name type="scientific">Wickerhamomyces anomalus (strain ATCC 58044 / CBS 1984 / NCYC 433 / NRRL Y-366-8)</name>
    <name type="common">Yeast</name>
    <name type="synonym">Hansenula anomala</name>
    <dbReference type="NCBI Taxonomy" id="683960"/>
    <lineage>
        <taxon>Eukaryota</taxon>
        <taxon>Fungi</taxon>
        <taxon>Dikarya</taxon>
        <taxon>Ascomycota</taxon>
        <taxon>Saccharomycotina</taxon>
        <taxon>Saccharomycetes</taxon>
        <taxon>Phaffomycetales</taxon>
        <taxon>Wickerhamomycetaceae</taxon>
        <taxon>Wickerhamomyces</taxon>
    </lineage>
</organism>
<dbReference type="RefSeq" id="XP_019039502.1">
    <property type="nucleotide sequence ID" value="XM_019186372.1"/>
</dbReference>
<feature type="compositionally biased region" description="Polar residues" evidence="1">
    <location>
        <begin position="126"/>
        <end position="139"/>
    </location>
</feature>
<evidence type="ECO:0000313" key="2">
    <source>
        <dbReference type="EMBL" id="ODQ60295.1"/>
    </source>
</evidence>
<dbReference type="GeneID" id="30203618"/>